<accession>A0AAV8Y842</accession>
<keyword evidence="7" id="KW-1185">Reference proteome</keyword>
<name>A0AAV8Y842_9CUCU</name>
<dbReference type="GO" id="GO:0008270">
    <property type="term" value="F:zinc ion binding"/>
    <property type="evidence" value="ECO:0007669"/>
    <property type="project" value="UniProtKB-KW"/>
</dbReference>
<dbReference type="GO" id="GO:0031624">
    <property type="term" value="F:ubiquitin conjugating enzyme binding"/>
    <property type="evidence" value="ECO:0007669"/>
    <property type="project" value="TreeGrafter"/>
</dbReference>
<keyword evidence="2 4" id="KW-0863">Zinc-finger</keyword>
<dbReference type="InterPro" id="IPR004162">
    <property type="entry name" value="SINA-like_animal"/>
</dbReference>
<protein>
    <recommendedName>
        <fullName evidence="5">SIAH-type domain-containing protein</fullName>
    </recommendedName>
</protein>
<evidence type="ECO:0000313" key="6">
    <source>
        <dbReference type="EMBL" id="KAJ8947634.1"/>
    </source>
</evidence>
<evidence type="ECO:0000259" key="5">
    <source>
        <dbReference type="PROSITE" id="PS51081"/>
    </source>
</evidence>
<dbReference type="Pfam" id="PF21361">
    <property type="entry name" value="Sina_ZnF"/>
    <property type="match status" value="1"/>
</dbReference>
<proteinExistence type="predicted"/>
<dbReference type="InterPro" id="IPR013083">
    <property type="entry name" value="Znf_RING/FYVE/PHD"/>
</dbReference>
<reference evidence="6" key="1">
    <citation type="journal article" date="2023" name="Insect Mol. Biol.">
        <title>Genome sequencing provides insights into the evolution of gene families encoding plant cell wall-degrading enzymes in longhorned beetles.</title>
        <authorList>
            <person name="Shin N.R."/>
            <person name="Okamura Y."/>
            <person name="Kirsch R."/>
            <person name="Pauchet Y."/>
        </authorList>
    </citation>
    <scope>NUCLEOTIDE SEQUENCE</scope>
    <source>
        <strain evidence="6">AMC_N1</strain>
    </source>
</reference>
<dbReference type="InterPro" id="IPR013010">
    <property type="entry name" value="Znf_SIAH"/>
</dbReference>
<feature type="domain" description="SIAH-type" evidence="5">
    <location>
        <begin position="72"/>
        <end position="138"/>
    </location>
</feature>
<dbReference type="PANTHER" id="PTHR45877:SF2">
    <property type="entry name" value="E3 UBIQUITIN-PROTEIN LIGASE SINA-RELATED"/>
    <property type="match status" value="1"/>
</dbReference>
<dbReference type="EMBL" id="JAPWTK010000157">
    <property type="protein sequence ID" value="KAJ8947634.1"/>
    <property type="molecule type" value="Genomic_DNA"/>
</dbReference>
<dbReference type="GO" id="GO:0061630">
    <property type="term" value="F:ubiquitin protein ligase activity"/>
    <property type="evidence" value="ECO:0007669"/>
    <property type="project" value="TreeGrafter"/>
</dbReference>
<dbReference type="GO" id="GO:0043161">
    <property type="term" value="P:proteasome-mediated ubiquitin-dependent protein catabolic process"/>
    <property type="evidence" value="ECO:0007669"/>
    <property type="project" value="TreeGrafter"/>
</dbReference>
<evidence type="ECO:0000256" key="4">
    <source>
        <dbReference type="PROSITE-ProRule" id="PRU00455"/>
    </source>
</evidence>
<dbReference type="Proteomes" id="UP001162162">
    <property type="component" value="Unassembled WGS sequence"/>
</dbReference>
<comment type="caution">
    <text evidence="6">The sequence shown here is derived from an EMBL/GenBank/DDBJ whole genome shotgun (WGS) entry which is preliminary data.</text>
</comment>
<dbReference type="SUPFAM" id="SSF49599">
    <property type="entry name" value="TRAF domain-like"/>
    <property type="match status" value="1"/>
</dbReference>
<dbReference type="PANTHER" id="PTHR45877">
    <property type="entry name" value="E3 UBIQUITIN-PROTEIN LIGASE SIAH2"/>
    <property type="match status" value="1"/>
</dbReference>
<dbReference type="PROSITE" id="PS51081">
    <property type="entry name" value="ZF_SIAH"/>
    <property type="match status" value="1"/>
</dbReference>
<keyword evidence="3" id="KW-0862">Zinc</keyword>
<evidence type="ECO:0000256" key="3">
    <source>
        <dbReference type="ARBA" id="ARBA00022833"/>
    </source>
</evidence>
<keyword evidence="1" id="KW-0479">Metal-binding</keyword>
<dbReference type="AlphaFoldDB" id="A0AAV8Y842"/>
<dbReference type="GO" id="GO:0005737">
    <property type="term" value="C:cytoplasm"/>
    <property type="evidence" value="ECO:0007669"/>
    <property type="project" value="TreeGrafter"/>
</dbReference>
<dbReference type="Gene3D" id="3.30.40.10">
    <property type="entry name" value="Zinc/RING finger domain, C3HC4 (zinc finger)"/>
    <property type="match status" value="1"/>
</dbReference>
<sequence length="345" mass="39978">MGNKLEILNKSILENNKTICGRCRKLLNVGPIYCIQHDQNVSGIYGRCIDLSDNNFGGTKERQYAYEDLAKLIPYPCSNKKYGCNVILRWGEVEAHENMCPYEYVNCPFFYLNASSGQTCSSIFHIKHLDEHIKSCHSNFIWDPPLFNLTNFTEDTIFFMTVEGRIITVFIKVIGNGTYYSLLMINGSAAESQEYRYQLDFIDKDNYNWISLCKNRLENIDHILLNVNTLEKMLKIDMSTLKTWFQKPTIMSCRFRILKKHREETGHDKSDDNHDSLHVNVNNSFSSFNEDFFKELGCKACGHLLIPPIYITITGYSMCGDCKKKRKPDFPCDGARNFVLEKLYI</sequence>
<gene>
    <name evidence="6" type="ORF">NQ318_002646</name>
</gene>
<evidence type="ECO:0000256" key="1">
    <source>
        <dbReference type="ARBA" id="ARBA00022723"/>
    </source>
</evidence>
<evidence type="ECO:0000313" key="7">
    <source>
        <dbReference type="Proteomes" id="UP001162162"/>
    </source>
</evidence>
<evidence type="ECO:0000256" key="2">
    <source>
        <dbReference type="ARBA" id="ARBA00022771"/>
    </source>
</evidence>
<organism evidence="6 7">
    <name type="scientific">Aromia moschata</name>
    <dbReference type="NCBI Taxonomy" id="1265417"/>
    <lineage>
        <taxon>Eukaryota</taxon>
        <taxon>Metazoa</taxon>
        <taxon>Ecdysozoa</taxon>
        <taxon>Arthropoda</taxon>
        <taxon>Hexapoda</taxon>
        <taxon>Insecta</taxon>
        <taxon>Pterygota</taxon>
        <taxon>Neoptera</taxon>
        <taxon>Endopterygota</taxon>
        <taxon>Coleoptera</taxon>
        <taxon>Polyphaga</taxon>
        <taxon>Cucujiformia</taxon>
        <taxon>Chrysomeloidea</taxon>
        <taxon>Cerambycidae</taxon>
        <taxon>Cerambycinae</taxon>
        <taxon>Callichromatini</taxon>
        <taxon>Aromia</taxon>
    </lineage>
</organism>